<dbReference type="EMBL" id="JARKIK010000003">
    <property type="protein sequence ID" value="KAK8753468.1"/>
    <property type="molecule type" value="Genomic_DNA"/>
</dbReference>
<evidence type="ECO:0000313" key="2">
    <source>
        <dbReference type="EMBL" id="KAK8753467.1"/>
    </source>
</evidence>
<evidence type="ECO:0000313" key="3">
    <source>
        <dbReference type="Proteomes" id="UP001445076"/>
    </source>
</evidence>
<keyword evidence="3" id="KW-1185">Reference proteome</keyword>
<protein>
    <submittedName>
        <fullName evidence="2">Uncharacterized protein</fullName>
    </submittedName>
</protein>
<gene>
    <name evidence="2" type="ORF">OTU49_004588</name>
</gene>
<dbReference type="AlphaFoldDB" id="A0AAW0YA03"/>
<dbReference type="EMBL" id="JARKIK010000003">
    <property type="protein sequence ID" value="KAK8753467.1"/>
    <property type="molecule type" value="Genomic_DNA"/>
</dbReference>
<sequence length="163" mass="16746">MTYAHTLGRAHAGGGGGSHHSPTAQAHGLSPISQIAVTSSLAGIVPTQADVYREYRRAAPPQAAAAAAAAAQVYVATTQPTYLPSSIPATHTVNPFTPGGALPPPAHHSNGRAVLAAPPAHPLPAHMQPTAVFPTHPQVAPPYNAYTALSPAKSQYQSIWFSE</sequence>
<proteinExistence type="predicted"/>
<reference evidence="2 3" key="1">
    <citation type="journal article" date="2024" name="BMC Genomics">
        <title>Genome assembly of redclaw crayfish (Cherax quadricarinatus) provides insights into its immune adaptation and hypoxia tolerance.</title>
        <authorList>
            <person name="Liu Z."/>
            <person name="Zheng J."/>
            <person name="Li H."/>
            <person name="Fang K."/>
            <person name="Wang S."/>
            <person name="He J."/>
            <person name="Zhou D."/>
            <person name="Weng S."/>
            <person name="Chi M."/>
            <person name="Gu Z."/>
            <person name="He J."/>
            <person name="Li F."/>
            <person name="Wang M."/>
        </authorList>
    </citation>
    <scope>NUCLEOTIDE SEQUENCE [LARGE SCALE GENOMIC DNA]</scope>
    <source>
        <strain evidence="2">ZL_2023a</strain>
    </source>
</reference>
<accession>A0AAW0YA03</accession>
<evidence type="ECO:0000256" key="1">
    <source>
        <dbReference type="SAM" id="MobiDB-lite"/>
    </source>
</evidence>
<reference evidence="2" key="2">
    <citation type="submission" date="2024-01" db="EMBL/GenBank/DDBJ databases">
        <authorList>
            <person name="He J."/>
            <person name="Wang M."/>
            <person name="Zheng J."/>
            <person name="Liu Z."/>
        </authorList>
    </citation>
    <scope>NUCLEOTIDE SEQUENCE</scope>
    <source>
        <strain evidence="2">ZL_2023a</strain>
        <tissue evidence="2">Muscle</tissue>
    </source>
</reference>
<dbReference type="Proteomes" id="UP001445076">
    <property type="component" value="Unassembled WGS sequence"/>
</dbReference>
<name>A0AAW0YA03_CHEQU</name>
<organism evidence="2 3">
    <name type="scientific">Cherax quadricarinatus</name>
    <name type="common">Australian red claw crayfish</name>
    <dbReference type="NCBI Taxonomy" id="27406"/>
    <lineage>
        <taxon>Eukaryota</taxon>
        <taxon>Metazoa</taxon>
        <taxon>Ecdysozoa</taxon>
        <taxon>Arthropoda</taxon>
        <taxon>Crustacea</taxon>
        <taxon>Multicrustacea</taxon>
        <taxon>Malacostraca</taxon>
        <taxon>Eumalacostraca</taxon>
        <taxon>Eucarida</taxon>
        <taxon>Decapoda</taxon>
        <taxon>Pleocyemata</taxon>
        <taxon>Astacidea</taxon>
        <taxon>Parastacoidea</taxon>
        <taxon>Parastacidae</taxon>
        <taxon>Cherax</taxon>
    </lineage>
</organism>
<comment type="caution">
    <text evidence="2">The sequence shown here is derived from an EMBL/GenBank/DDBJ whole genome shotgun (WGS) entry which is preliminary data.</text>
</comment>
<feature type="region of interest" description="Disordered" evidence="1">
    <location>
        <begin position="1"/>
        <end position="27"/>
    </location>
</feature>